<evidence type="ECO:0000256" key="1">
    <source>
        <dbReference type="ARBA" id="ARBA00001913"/>
    </source>
</evidence>
<dbReference type="PANTHER" id="PTHR11226:SF0">
    <property type="entry name" value="UDP-GLUCOSE:GLYCOPROTEIN GLUCOSYLTRANSFERASE"/>
    <property type="match status" value="1"/>
</dbReference>
<dbReference type="EMBL" id="JBBJCI010000118">
    <property type="protein sequence ID" value="KAK7248236.1"/>
    <property type="molecule type" value="Genomic_DNA"/>
</dbReference>
<accession>A0ABR1G4W5</accession>
<feature type="chain" id="PRO_5047285397" evidence="2">
    <location>
        <begin position="27"/>
        <end position="1110"/>
    </location>
</feature>
<evidence type="ECO:0000256" key="2">
    <source>
        <dbReference type="SAM" id="SignalP"/>
    </source>
</evidence>
<comment type="cofactor">
    <cofactor evidence="1">
        <name>Ca(2+)</name>
        <dbReference type="ChEBI" id="CHEBI:29108"/>
    </cofactor>
</comment>
<reference evidence="4 5" key="1">
    <citation type="submission" date="2024-03" db="EMBL/GenBank/DDBJ databases">
        <title>Aureococcus anophagefferens CCMP1851 and Kratosvirus quantuckense: Draft genome of a second virus-susceptible host strain in the model system.</title>
        <authorList>
            <person name="Chase E."/>
            <person name="Truchon A.R."/>
            <person name="Schepens W."/>
            <person name="Wilhelm S.W."/>
        </authorList>
    </citation>
    <scope>NUCLEOTIDE SEQUENCE [LARGE SCALE GENOMIC DNA]</scope>
    <source>
        <strain evidence="4 5">CCMP1851</strain>
    </source>
</reference>
<feature type="domain" description="Glucosyltransferase 24 catalytic" evidence="3">
    <location>
        <begin position="799"/>
        <end position="1074"/>
    </location>
</feature>
<protein>
    <submittedName>
        <fullName evidence="4">UDP-glucose:glycoprotein glucosyltransferase</fullName>
    </submittedName>
</protein>
<dbReference type="Pfam" id="PF18404">
    <property type="entry name" value="Glyco_transf_24"/>
    <property type="match status" value="1"/>
</dbReference>
<keyword evidence="2" id="KW-0732">Signal</keyword>
<dbReference type="InterPro" id="IPR029044">
    <property type="entry name" value="Nucleotide-diphossugar_trans"/>
</dbReference>
<proteinExistence type="predicted"/>
<sequence length="1110" mass="118706">MAARIALKTMAARIAACLALAATAAALDRVEVSIETRIAAPRVDASALAAGSLEAALEELARVQRFRDDLVSGDAATPLGGYTVEVVAKSSEYEARAGDDRDEDDDADATVGSADVELTERQLRALPFRAARQVKRSRQPLKAWLKLASDFPAFRGSLAGPMPRNVSADLEAWAPPRLERLWVAGVDVPVRAEGAHGLVRDALRAVEDHAARVAELEALGVAFDDLRAARPAPTAVGGLGALDDARHSSVVYDSGADEGADFADDDAAVDARLFFDPSSKRELEVALRVLDVYMDVDMKQTSVPVVVRVHPSDARCRAALAALPGGPARRRFLAELWKAPRAAGGLDGGAVRKAFKAALDAKARGRADALFDAAEAAGDVFGAAAAGLGLDALGAPAVVANGRVTFLADDDGLMDHEQARRAVGAAVERAHARGAPDGGAPFFSRTLTPLAVDGPDEPRELLFSTVAKGAAPPPPGWTVYVGGDDDDAGPAWAAYLRAIDASTRVDDGFREAPAKKHKKKARRRGPDLKPPFLVCNDVVTPLALPTPPASADPAAVRALARCARSLKAVDRRPRWEADVDRAPAALKHASTRGDARFEVLALVDPLGPAAAVVARLLVTLSDWGNVTVAFAPQEGSDLRKWSQTSMWGEPVVFDTIVTAGRVRVEPKTPSWWRLRLVEAAGGDVDNLAPAEVAGAVTARYAVDAVYVRGQARNTIRGAIGASFADRLEAARCVAVNGGASQVVEANGEFTVAVSDFNATLTLGSANRPVPSRSLAPKPLKHRRDYFSACNRSTSRDGTVHVFSVASGQTYERLLRIMMGSAALATSRPLKFWLLAEFLSPAFDAPALAAALGADIELLDSPPWPEFLTDDLDRSKVGIRGDKQRLIWAYKLLFLDALFLGRTDRVIFVDADQVVLGDLAELFDMDLRDAPYAFAPFCKGGDANPTTRGHRFWDGGFWKTHLGEWYDYHISALFVVDVPAFARYGDSIRGAYRGMAPNPDSLANLDQDLPNYLQTNGVPILALPQEWLYCETWCHPRTKPAAKSIDMCQNPLTKEHKLDMARRIADPLWSALDSYFARLAAGEPEDLMSLRSAAFGLSATPDAAPVGDGEL</sequence>
<dbReference type="Gene3D" id="3.90.550.10">
    <property type="entry name" value="Spore Coat Polysaccharide Biosynthesis Protein SpsA, Chain A"/>
    <property type="match status" value="1"/>
</dbReference>
<dbReference type="Proteomes" id="UP001363151">
    <property type="component" value="Unassembled WGS sequence"/>
</dbReference>
<keyword evidence="5" id="KW-1185">Reference proteome</keyword>
<dbReference type="InterPro" id="IPR009448">
    <property type="entry name" value="UDP-g_GGtrans"/>
</dbReference>
<comment type="caution">
    <text evidence="4">The sequence shown here is derived from an EMBL/GenBank/DDBJ whole genome shotgun (WGS) entry which is preliminary data.</text>
</comment>
<gene>
    <name evidence="4" type="ORF">SO694_00129011</name>
</gene>
<evidence type="ECO:0000313" key="5">
    <source>
        <dbReference type="Proteomes" id="UP001363151"/>
    </source>
</evidence>
<dbReference type="InterPro" id="IPR040497">
    <property type="entry name" value="Glyco_transf_24"/>
</dbReference>
<feature type="signal peptide" evidence="2">
    <location>
        <begin position="1"/>
        <end position="26"/>
    </location>
</feature>
<organism evidence="4 5">
    <name type="scientific">Aureococcus anophagefferens</name>
    <name type="common">Harmful bloom alga</name>
    <dbReference type="NCBI Taxonomy" id="44056"/>
    <lineage>
        <taxon>Eukaryota</taxon>
        <taxon>Sar</taxon>
        <taxon>Stramenopiles</taxon>
        <taxon>Ochrophyta</taxon>
        <taxon>Pelagophyceae</taxon>
        <taxon>Pelagomonadales</taxon>
        <taxon>Pelagomonadaceae</taxon>
        <taxon>Aureococcus</taxon>
    </lineage>
</organism>
<dbReference type="PANTHER" id="PTHR11226">
    <property type="entry name" value="UDP-GLUCOSE GLYCOPROTEIN:GLUCOSYLTRANSFERASE"/>
    <property type="match status" value="1"/>
</dbReference>
<evidence type="ECO:0000313" key="4">
    <source>
        <dbReference type="EMBL" id="KAK7248236.1"/>
    </source>
</evidence>
<evidence type="ECO:0000259" key="3">
    <source>
        <dbReference type="Pfam" id="PF18404"/>
    </source>
</evidence>
<name>A0ABR1G4W5_AURAN</name>
<dbReference type="SUPFAM" id="SSF53448">
    <property type="entry name" value="Nucleotide-diphospho-sugar transferases"/>
    <property type="match status" value="1"/>
</dbReference>